<feature type="region of interest" description="Disordered" evidence="4">
    <location>
        <begin position="144"/>
        <end position="167"/>
    </location>
</feature>
<dbReference type="EMBL" id="HBHX01053149">
    <property type="protein sequence ID" value="CAE0132687.1"/>
    <property type="molecule type" value="Transcribed_RNA"/>
</dbReference>
<feature type="compositionally biased region" description="Basic and acidic residues" evidence="4">
    <location>
        <begin position="43"/>
        <end position="58"/>
    </location>
</feature>
<keyword evidence="2" id="KW-0694">RNA-binding</keyword>
<reference evidence="5" key="1">
    <citation type="submission" date="2021-01" db="EMBL/GenBank/DDBJ databases">
        <authorList>
            <person name="Corre E."/>
            <person name="Pelletier E."/>
            <person name="Niang G."/>
            <person name="Scheremetjew M."/>
            <person name="Finn R."/>
            <person name="Kale V."/>
            <person name="Holt S."/>
            <person name="Cochrane G."/>
            <person name="Meng A."/>
            <person name="Brown T."/>
            <person name="Cohen L."/>
        </authorList>
    </citation>
    <scope>NUCLEOTIDE SEQUENCE</scope>
    <source>
        <strain evidence="5">CCMP281</strain>
    </source>
</reference>
<feature type="compositionally biased region" description="Basic residues" evidence="4">
    <location>
        <begin position="31"/>
        <end position="42"/>
    </location>
</feature>
<evidence type="ECO:0000256" key="1">
    <source>
        <dbReference type="ARBA" id="ARBA00022664"/>
    </source>
</evidence>
<name>A0A7S3BE22_9EUKA</name>
<keyword evidence="3" id="KW-0508">mRNA splicing</keyword>
<protein>
    <recommendedName>
        <fullName evidence="6">RRM domain-containing protein</fullName>
    </recommendedName>
</protein>
<evidence type="ECO:0000256" key="4">
    <source>
        <dbReference type="SAM" id="MobiDB-lite"/>
    </source>
</evidence>
<keyword evidence="1" id="KW-0507">mRNA processing</keyword>
<dbReference type="Gene3D" id="3.30.70.330">
    <property type="match status" value="1"/>
</dbReference>
<evidence type="ECO:0008006" key="6">
    <source>
        <dbReference type="Google" id="ProtNLM"/>
    </source>
</evidence>
<dbReference type="GO" id="GO:0003723">
    <property type="term" value="F:RNA binding"/>
    <property type="evidence" value="ECO:0007669"/>
    <property type="project" value="UniProtKB-KW"/>
</dbReference>
<dbReference type="GO" id="GO:0006397">
    <property type="term" value="P:mRNA processing"/>
    <property type="evidence" value="ECO:0007669"/>
    <property type="project" value="UniProtKB-KW"/>
</dbReference>
<feature type="compositionally biased region" description="Basic and acidic residues" evidence="4">
    <location>
        <begin position="90"/>
        <end position="124"/>
    </location>
</feature>
<feature type="compositionally biased region" description="Basic and acidic residues" evidence="4">
    <location>
        <begin position="1"/>
        <end position="30"/>
    </location>
</feature>
<feature type="compositionally biased region" description="Basic residues" evidence="4">
    <location>
        <begin position="59"/>
        <end position="78"/>
    </location>
</feature>
<gene>
    <name evidence="5" type="ORF">HERI1096_LOCUS29313</name>
</gene>
<dbReference type="InterPro" id="IPR012677">
    <property type="entry name" value="Nucleotide-bd_a/b_plait_sf"/>
</dbReference>
<dbReference type="GO" id="GO:0008380">
    <property type="term" value="P:RNA splicing"/>
    <property type="evidence" value="ECO:0007669"/>
    <property type="project" value="UniProtKB-KW"/>
</dbReference>
<feature type="region of interest" description="Disordered" evidence="4">
    <location>
        <begin position="1"/>
        <end position="124"/>
    </location>
</feature>
<organism evidence="5">
    <name type="scientific">Haptolina ericina</name>
    <dbReference type="NCBI Taxonomy" id="156174"/>
    <lineage>
        <taxon>Eukaryota</taxon>
        <taxon>Haptista</taxon>
        <taxon>Haptophyta</taxon>
        <taxon>Prymnesiophyceae</taxon>
        <taxon>Prymnesiales</taxon>
        <taxon>Prymnesiaceae</taxon>
        <taxon>Haptolina</taxon>
    </lineage>
</organism>
<evidence type="ECO:0000256" key="3">
    <source>
        <dbReference type="ARBA" id="ARBA00023187"/>
    </source>
</evidence>
<evidence type="ECO:0000256" key="2">
    <source>
        <dbReference type="ARBA" id="ARBA00022884"/>
    </source>
</evidence>
<dbReference type="AlphaFoldDB" id="A0A7S3BE22"/>
<proteinExistence type="predicted"/>
<evidence type="ECO:0000313" key="5">
    <source>
        <dbReference type="EMBL" id="CAE0132687.1"/>
    </source>
</evidence>
<dbReference type="PANTHER" id="PTHR23139">
    <property type="entry name" value="RNA-BINDING PROTEIN"/>
    <property type="match status" value="1"/>
</dbReference>
<sequence>MGFRDEEKDSQRRGRERGGDRDSQSDDGDTRRRRRRRSRRSSRSSDKSGDESEESRERDRRHRSKHRRRHRSSRRHRRSSSDSGSDEEDRERKGDGGQAREHKREHEKAHASKEDTPAKDGDDARRQWQEELAAAKAAIAAVAGPSASAQQQGGWGVPSQTTASPQMMMPPMAPQMLQATQQARRLYVGNVPDPLVPGAVLTVLNRGMAEAGLGRWAGHPVQKVLQQGQGFMFIELRDVDETTSLLRLDGLLPLAGHKLRIRRPTNYNAGVTAAFGDPGLLAVERAAQQQAAAVQPSYRSALQRFAESSRVAQSFTQGEPDY</sequence>
<accession>A0A7S3BE22</accession>